<reference evidence="2" key="1">
    <citation type="journal article" date="2022" name="Nat. Commun.">
        <title>Chromosome evolution and the genetic basis of agronomically important traits in greater yam.</title>
        <authorList>
            <person name="Bredeson J.V."/>
            <person name="Lyons J.B."/>
            <person name="Oniyinde I.O."/>
            <person name="Okereke N.R."/>
            <person name="Kolade O."/>
            <person name="Nnabue I."/>
            <person name="Nwadili C.O."/>
            <person name="Hribova E."/>
            <person name="Parker M."/>
            <person name="Nwogha J."/>
            <person name="Shu S."/>
            <person name="Carlson J."/>
            <person name="Kariba R."/>
            <person name="Muthemba S."/>
            <person name="Knop K."/>
            <person name="Barton G.J."/>
            <person name="Sherwood A.V."/>
            <person name="Lopez-Montes A."/>
            <person name="Asiedu R."/>
            <person name="Jamnadass R."/>
            <person name="Muchugi A."/>
            <person name="Goodstein D."/>
            <person name="Egesi C.N."/>
            <person name="Featherston J."/>
            <person name="Asfaw A."/>
            <person name="Simpson G.G."/>
            <person name="Dolezel J."/>
            <person name="Hendre P.S."/>
            <person name="Van Deynze A."/>
            <person name="Kumar P.L."/>
            <person name="Obidiegwu J.E."/>
            <person name="Bhattacharjee R."/>
            <person name="Rokhsar D.S."/>
        </authorList>
    </citation>
    <scope>NUCLEOTIDE SEQUENCE [LARGE SCALE GENOMIC DNA]</scope>
    <source>
        <strain evidence="2">cv. TDa95/00328</strain>
    </source>
</reference>
<keyword evidence="2" id="KW-1185">Reference proteome</keyword>
<dbReference type="Proteomes" id="UP000827976">
    <property type="component" value="Chromosome 15"/>
</dbReference>
<name>A0ACB7ULY4_DIOAL</name>
<sequence>MVVAVVLRVIVLVVIFANTVGKIQCESNDFMSVIASLSPCLNYVNGQSDSPTVPCCTQLAVAVKLNPECLCEVLNGGASAEININTTRALELPAACNVTTPSVSQCNV</sequence>
<dbReference type="EMBL" id="CM037025">
    <property type="protein sequence ID" value="KAH7661491.1"/>
    <property type="molecule type" value="Genomic_DNA"/>
</dbReference>
<accession>A0ACB7ULY4</accession>
<protein>
    <submittedName>
        <fullName evidence="1">Bifunctional inhibitor/lipid-transfer protein/seed storage 2S albumin protein</fullName>
    </submittedName>
</protein>
<gene>
    <name evidence="1" type="ORF">IHE45_15G067900</name>
</gene>
<proteinExistence type="predicted"/>
<organism evidence="1 2">
    <name type="scientific">Dioscorea alata</name>
    <name type="common">Purple yam</name>
    <dbReference type="NCBI Taxonomy" id="55571"/>
    <lineage>
        <taxon>Eukaryota</taxon>
        <taxon>Viridiplantae</taxon>
        <taxon>Streptophyta</taxon>
        <taxon>Embryophyta</taxon>
        <taxon>Tracheophyta</taxon>
        <taxon>Spermatophyta</taxon>
        <taxon>Magnoliopsida</taxon>
        <taxon>Liliopsida</taxon>
        <taxon>Dioscoreales</taxon>
        <taxon>Dioscoreaceae</taxon>
        <taxon>Dioscorea</taxon>
    </lineage>
</organism>
<evidence type="ECO:0000313" key="1">
    <source>
        <dbReference type="EMBL" id="KAH7661491.1"/>
    </source>
</evidence>
<evidence type="ECO:0000313" key="2">
    <source>
        <dbReference type="Proteomes" id="UP000827976"/>
    </source>
</evidence>
<comment type="caution">
    <text evidence="1">The sequence shown here is derived from an EMBL/GenBank/DDBJ whole genome shotgun (WGS) entry which is preliminary data.</text>
</comment>